<keyword evidence="5" id="KW-1185">Reference proteome</keyword>
<organism evidence="4 5">
    <name type="scientific">Durusdinium trenchii</name>
    <dbReference type="NCBI Taxonomy" id="1381693"/>
    <lineage>
        <taxon>Eukaryota</taxon>
        <taxon>Sar</taxon>
        <taxon>Alveolata</taxon>
        <taxon>Dinophyceae</taxon>
        <taxon>Suessiales</taxon>
        <taxon>Symbiodiniaceae</taxon>
        <taxon>Durusdinium</taxon>
    </lineage>
</organism>
<keyword evidence="3" id="KW-0732">Signal</keyword>
<reference evidence="4 5" key="1">
    <citation type="submission" date="2024-02" db="EMBL/GenBank/DDBJ databases">
        <authorList>
            <person name="Chen Y."/>
            <person name="Shah S."/>
            <person name="Dougan E. K."/>
            <person name="Thang M."/>
            <person name="Chan C."/>
        </authorList>
    </citation>
    <scope>NUCLEOTIDE SEQUENCE [LARGE SCALE GENOMIC DNA]</scope>
</reference>
<feature type="coiled-coil region" evidence="1">
    <location>
        <begin position="35"/>
        <end position="62"/>
    </location>
</feature>
<feature type="compositionally biased region" description="Polar residues" evidence="2">
    <location>
        <begin position="97"/>
        <end position="118"/>
    </location>
</feature>
<evidence type="ECO:0000256" key="1">
    <source>
        <dbReference type="SAM" id="Coils"/>
    </source>
</evidence>
<feature type="region of interest" description="Disordered" evidence="2">
    <location>
        <begin position="288"/>
        <end position="308"/>
    </location>
</feature>
<evidence type="ECO:0000256" key="3">
    <source>
        <dbReference type="SAM" id="SignalP"/>
    </source>
</evidence>
<keyword evidence="1" id="KW-0175">Coiled coil</keyword>
<evidence type="ECO:0000313" key="5">
    <source>
        <dbReference type="Proteomes" id="UP001642464"/>
    </source>
</evidence>
<feature type="signal peptide" evidence="3">
    <location>
        <begin position="1"/>
        <end position="19"/>
    </location>
</feature>
<dbReference type="EMBL" id="CAXAMM010005024">
    <property type="protein sequence ID" value="CAK9005768.1"/>
    <property type="molecule type" value="Genomic_DNA"/>
</dbReference>
<evidence type="ECO:0008006" key="6">
    <source>
        <dbReference type="Google" id="ProtNLM"/>
    </source>
</evidence>
<evidence type="ECO:0000313" key="4">
    <source>
        <dbReference type="EMBL" id="CAK9005768.1"/>
    </source>
</evidence>
<feature type="region of interest" description="Disordered" evidence="2">
    <location>
        <begin position="95"/>
        <end position="118"/>
    </location>
</feature>
<name>A0ABP0IUK0_9DINO</name>
<feature type="chain" id="PRO_5046927340" description="Periplasmic heavy metal sensor" evidence="3">
    <location>
        <begin position="20"/>
        <end position="308"/>
    </location>
</feature>
<sequence length="308" mass="34050">MLTVLRVALIVRVFRGALQFESVQKLFYRTPERRLAALEEELSIKQDELKRLQERIRDERLKLAAGDSRPSTLQLVAAAGVCALVVLQGITPRASAQEPSTSGFSRPAASAQNPTASARTPAQRFAFVVYQAQRLKQLREPSVQQQLGLNAAQLQEINAMGNSLDGAIAGARGLDFSQVDQTIARYEGTAESFGKRLDAFLTPEQDAILLKRIASQQRSSLVFLLPGVVEALSYTDEQQRQIEAIVSGDLNTVRNARIAQVLQLRQQLQASRARAEAVLTPAQQQQWRELSGGSVPTSPRRRRGLLRR</sequence>
<gene>
    <name evidence="4" type="ORF">SCF082_LOCUS8737</name>
</gene>
<evidence type="ECO:0000256" key="2">
    <source>
        <dbReference type="SAM" id="MobiDB-lite"/>
    </source>
</evidence>
<comment type="caution">
    <text evidence="4">The sequence shown here is derived from an EMBL/GenBank/DDBJ whole genome shotgun (WGS) entry which is preliminary data.</text>
</comment>
<accession>A0ABP0IUK0</accession>
<feature type="compositionally biased region" description="Basic residues" evidence="2">
    <location>
        <begin position="299"/>
        <end position="308"/>
    </location>
</feature>
<proteinExistence type="predicted"/>
<protein>
    <recommendedName>
        <fullName evidence="6">Periplasmic heavy metal sensor</fullName>
    </recommendedName>
</protein>
<dbReference type="Proteomes" id="UP001642464">
    <property type="component" value="Unassembled WGS sequence"/>
</dbReference>